<organism evidence="1 2">
    <name type="scientific">Polysphondylium violaceum</name>
    <dbReference type="NCBI Taxonomy" id="133409"/>
    <lineage>
        <taxon>Eukaryota</taxon>
        <taxon>Amoebozoa</taxon>
        <taxon>Evosea</taxon>
        <taxon>Eumycetozoa</taxon>
        <taxon>Dictyostelia</taxon>
        <taxon>Dictyosteliales</taxon>
        <taxon>Dictyosteliaceae</taxon>
        <taxon>Polysphondylium</taxon>
    </lineage>
</organism>
<dbReference type="Proteomes" id="UP000695562">
    <property type="component" value="Unassembled WGS sequence"/>
</dbReference>
<keyword evidence="2" id="KW-1185">Reference proteome</keyword>
<evidence type="ECO:0000313" key="1">
    <source>
        <dbReference type="EMBL" id="KAF2068112.1"/>
    </source>
</evidence>
<dbReference type="EMBL" id="AJWJ01001196">
    <property type="protein sequence ID" value="KAF2068112.1"/>
    <property type="molecule type" value="Genomic_DNA"/>
</dbReference>
<sequence length="95" mass="10791">MKRIIDKLNGSPTLIYRSFILNQNNVYRSTNTTIANVPTLYRSFCSTTTTTAKEEKQEIIFDKNTTNTLLKDADNISSTTTLANIDDNIEIKKKI</sequence>
<comment type="caution">
    <text evidence="1">The sequence shown here is derived from an EMBL/GenBank/DDBJ whole genome shotgun (WGS) entry which is preliminary data.</text>
</comment>
<reference evidence="1" key="1">
    <citation type="submission" date="2020-01" db="EMBL/GenBank/DDBJ databases">
        <title>Development of genomics and gene disruption for Polysphondylium violaceum indicates a role for the polyketide synthase stlB in stalk morphogenesis.</title>
        <authorList>
            <person name="Narita B."/>
            <person name="Kawabe Y."/>
            <person name="Kin K."/>
            <person name="Saito T."/>
            <person name="Gibbs R."/>
            <person name="Kuspa A."/>
            <person name="Muzny D."/>
            <person name="Queller D."/>
            <person name="Richards S."/>
            <person name="Strassman J."/>
            <person name="Sucgang R."/>
            <person name="Worley K."/>
            <person name="Schaap P."/>
        </authorList>
    </citation>
    <scope>NUCLEOTIDE SEQUENCE</scope>
    <source>
        <strain evidence="1">QSvi11</strain>
    </source>
</reference>
<name>A0A8J4PJ33_9MYCE</name>
<protein>
    <submittedName>
        <fullName evidence="1">Uncharacterized protein</fullName>
    </submittedName>
</protein>
<proteinExistence type="predicted"/>
<accession>A0A8J4PJ33</accession>
<evidence type="ECO:0000313" key="2">
    <source>
        <dbReference type="Proteomes" id="UP000695562"/>
    </source>
</evidence>
<gene>
    <name evidence="1" type="ORF">CYY_010561</name>
</gene>
<dbReference type="AlphaFoldDB" id="A0A8J4PJ33"/>